<proteinExistence type="predicted"/>
<feature type="transmembrane region" description="Helical" evidence="1">
    <location>
        <begin position="37"/>
        <end position="60"/>
    </location>
</feature>
<dbReference type="OrthoDB" id="9780884at2"/>
<dbReference type="InterPro" id="IPR004843">
    <property type="entry name" value="Calcineurin-like_PHP"/>
</dbReference>
<organism evidence="3 4">
    <name type="scientific">Desulfuromonas acetoxidans (strain DSM 684 / 11070)</name>
    <dbReference type="NCBI Taxonomy" id="281689"/>
    <lineage>
        <taxon>Bacteria</taxon>
        <taxon>Pseudomonadati</taxon>
        <taxon>Thermodesulfobacteriota</taxon>
        <taxon>Desulfuromonadia</taxon>
        <taxon>Desulfuromonadales</taxon>
        <taxon>Desulfuromonadaceae</taxon>
        <taxon>Desulfuromonas</taxon>
    </lineage>
</organism>
<feature type="domain" description="Calcineurin-like phosphoesterase" evidence="2">
    <location>
        <begin position="147"/>
        <end position="307"/>
    </location>
</feature>
<keyword evidence="4" id="KW-1185">Reference proteome</keyword>
<feature type="transmembrane region" description="Helical" evidence="1">
    <location>
        <begin position="102"/>
        <end position="120"/>
    </location>
</feature>
<protein>
    <submittedName>
        <fullName evidence="3">Metallophosphoesterase</fullName>
    </submittedName>
</protein>
<sequence length="377" mass="42971">MIFSLIFLTVCTLMQLYISWRIHTTLHLWQNNHQHWLWWSSGALWGLFALCWLLHSQVFILHHWSEWFWSQWLGMLFLLFMPLLLVDLATLFGLVLRRVQRLMLTAALLVSLVLCVIATIQGTRAPVITRYDVTVTTLPEHLDGLTLVAASDLHLGPILDTHWLEQRLQQVRGLSPDIVVLVGDIFETNGDEAGEFIDRFKTLQVPLGVWGVSGNHEYYGRNKLPLFEKAGIQRLQNNWQQIVPGLIIAGVDDLTVAHRRGQLDNFVESALNGRPHGATILLSHTPWQINQAVANNADIIISGHTHNGQIWPFNYLVERQYPYIQGHYPLGSSHLFVGRGTGTWGPRMRLWQPAEILHIVLHAAKNETVADTESTPR</sequence>
<dbReference type="Pfam" id="PF00149">
    <property type="entry name" value="Metallophos"/>
    <property type="match status" value="1"/>
</dbReference>
<dbReference type="SUPFAM" id="SSF56300">
    <property type="entry name" value="Metallo-dependent phosphatases"/>
    <property type="match status" value="1"/>
</dbReference>
<comment type="caution">
    <text evidence="3">The sequence shown here is derived from an EMBL/GenBank/DDBJ whole genome shotgun (WGS) entry which is preliminary data.</text>
</comment>
<evidence type="ECO:0000256" key="1">
    <source>
        <dbReference type="SAM" id="Phobius"/>
    </source>
</evidence>
<feature type="transmembrane region" description="Helical" evidence="1">
    <location>
        <begin position="72"/>
        <end position="96"/>
    </location>
</feature>
<dbReference type="InterPro" id="IPR029052">
    <property type="entry name" value="Metallo-depent_PP-like"/>
</dbReference>
<dbReference type="Proteomes" id="UP000005695">
    <property type="component" value="Unassembled WGS sequence"/>
</dbReference>
<dbReference type="AlphaFoldDB" id="Q1JWA3"/>
<dbReference type="PANTHER" id="PTHR31302">
    <property type="entry name" value="TRANSMEMBRANE PROTEIN WITH METALLOPHOSPHOESTERASE DOMAIN-RELATED"/>
    <property type="match status" value="1"/>
</dbReference>
<dbReference type="GO" id="GO:0016787">
    <property type="term" value="F:hydrolase activity"/>
    <property type="evidence" value="ECO:0007669"/>
    <property type="project" value="InterPro"/>
</dbReference>
<keyword evidence="1" id="KW-0472">Membrane</keyword>
<reference evidence="3" key="1">
    <citation type="submission" date="2006-05" db="EMBL/GenBank/DDBJ databases">
        <title>Annotation of the draft genome assembly of Desulfuromonas acetoxidans DSM 684.</title>
        <authorList>
            <consortium name="US DOE Joint Genome Institute (JGI-ORNL)"/>
            <person name="Larimer F."/>
            <person name="Land M."/>
            <person name="Hauser L."/>
        </authorList>
    </citation>
    <scope>NUCLEOTIDE SEQUENCE [LARGE SCALE GENOMIC DNA]</scope>
    <source>
        <strain evidence="3">DSM 684</strain>
    </source>
</reference>
<dbReference type="CDD" id="cd07385">
    <property type="entry name" value="MPP_YkuE_C"/>
    <property type="match status" value="1"/>
</dbReference>
<evidence type="ECO:0000313" key="3">
    <source>
        <dbReference type="EMBL" id="EAT14518.1"/>
    </source>
</evidence>
<evidence type="ECO:0000259" key="2">
    <source>
        <dbReference type="Pfam" id="PF00149"/>
    </source>
</evidence>
<name>Q1JWA3_DESA6</name>
<accession>Q1JWA3</accession>
<dbReference type="EMBL" id="AAEW02000023">
    <property type="protein sequence ID" value="EAT14518.1"/>
    <property type="molecule type" value="Genomic_DNA"/>
</dbReference>
<dbReference type="Gene3D" id="3.60.21.10">
    <property type="match status" value="1"/>
</dbReference>
<reference evidence="3" key="2">
    <citation type="submission" date="2006-05" db="EMBL/GenBank/DDBJ databases">
        <title>Sequencing of the draft genome and assembly of Desulfuromonas acetoxidans DSM 684.</title>
        <authorList>
            <consortium name="US DOE Joint Genome Institute (JGI-PGF)"/>
            <person name="Copeland A."/>
            <person name="Lucas S."/>
            <person name="Lapidus A."/>
            <person name="Barry K."/>
            <person name="Detter J.C."/>
            <person name="Glavina del Rio T."/>
            <person name="Hammon N."/>
            <person name="Israni S."/>
            <person name="Dalin E."/>
            <person name="Tice H."/>
            <person name="Bruce D."/>
            <person name="Pitluck S."/>
            <person name="Richardson P."/>
        </authorList>
    </citation>
    <scope>NUCLEOTIDE SEQUENCE [LARGE SCALE GENOMIC DNA]</scope>
    <source>
        <strain evidence="3">DSM 684</strain>
    </source>
</reference>
<dbReference type="InterPro" id="IPR051158">
    <property type="entry name" value="Metallophosphoesterase_sf"/>
</dbReference>
<dbReference type="RefSeq" id="WP_006002577.1">
    <property type="nucleotide sequence ID" value="NZ_AAEW02000023.1"/>
</dbReference>
<dbReference type="PANTHER" id="PTHR31302:SF0">
    <property type="entry name" value="TRANSMEMBRANE PROTEIN WITH METALLOPHOSPHOESTERASE DOMAIN"/>
    <property type="match status" value="1"/>
</dbReference>
<keyword evidence="1" id="KW-1133">Transmembrane helix</keyword>
<keyword evidence="1" id="KW-0812">Transmembrane</keyword>
<evidence type="ECO:0000313" key="4">
    <source>
        <dbReference type="Proteomes" id="UP000005695"/>
    </source>
</evidence>
<gene>
    <name evidence="3" type="ORF">Dace_0379</name>
</gene>